<dbReference type="InterPro" id="IPR011033">
    <property type="entry name" value="PRC_barrel-like_sf"/>
</dbReference>
<keyword evidence="3" id="KW-1185">Reference proteome</keyword>
<dbReference type="PANTHER" id="PTHR36505">
    <property type="entry name" value="BLR1072 PROTEIN"/>
    <property type="match status" value="1"/>
</dbReference>
<evidence type="ECO:0000259" key="1">
    <source>
        <dbReference type="Pfam" id="PF05239"/>
    </source>
</evidence>
<dbReference type="SUPFAM" id="SSF50346">
    <property type="entry name" value="PRC-barrel domain"/>
    <property type="match status" value="1"/>
</dbReference>
<dbReference type="EMBL" id="BMCT01000007">
    <property type="protein sequence ID" value="GGF78350.1"/>
    <property type="molecule type" value="Genomic_DNA"/>
</dbReference>
<protein>
    <submittedName>
        <fullName evidence="2">Photosystem reaction center subunit H</fullName>
    </submittedName>
</protein>
<sequence>MGATQETTTLIAGDKVDGTTVYSPDGEKIGTIHDVMIDKATGKVAYAVMSFGGFLGIGEHYHPLPWSTLRYDVDSKGYLVNVTSDELKSAPHFAADDQPDWGRDYETRVHDYYRTPYYWV</sequence>
<comment type="caution">
    <text evidence="2">The sequence shown here is derived from an EMBL/GenBank/DDBJ whole genome shotgun (WGS) entry which is preliminary data.</text>
</comment>
<feature type="domain" description="PRC-barrel" evidence="1">
    <location>
        <begin position="12"/>
        <end position="87"/>
    </location>
</feature>
<dbReference type="Proteomes" id="UP000606044">
    <property type="component" value="Unassembled WGS sequence"/>
</dbReference>
<reference evidence="2" key="1">
    <citation type="journal article" date="2014" name="Int. J. Syst. Evol. Microbiol.">
        <title>Complete genome sequence of Corynebacterium casei LMG S-19264T (=DSM 44701T), isolated from a smear-ripened cheese.</title>
        <authorList>
            <consortium name="US DOE Joint Genome Institute (JGI-PGF)"/>
            <person name="Walter F."/>
            <person name="Albersmeier A."/>
            <person name="Kalinowski J."/>
            <person name="Ruckert C."/>
        </authorList>
    </citation>
    <scope>NUCLEOTIDE SEQUENCE</scope>
    <source>
        <strain evidence="2">CCM 7897</strain>
    </source>
</reference>
<dbReference type="PANTHER" id="PTHR36505:SF1">
    <property type="entry name" value="BLR1072 PROTEIN"/>
    <property type="match status" value="1"/>
</dbReference>
<dbReference type="AlphaFoldDB" id="A0A917CA10"/>
<dbReference type="InterPro" id="IPR027275">
    <property type="entry name" value="PRC-brl_dom"/>
</dbReference>
<evidence type="ECO:0000313" key="2">
    <source>
        <dbReference type="EMBL" id="GGF78350.1"/>
    </source>
</evidence>
<accession>A0A917CA10</accession>
<dbReference type="Pfam" id="PF05239">
    <property type="entry name" value="PRC"/>
    <property type="match status" value="1"/>
</dbReference>
<gene>
    <name evidence="2" type="ORF">GCM10007301_42950</name>
</gene>
<name>A0A917CA10_9HYPH</name>
<reference evidence="2" key="2">
    <citation type="submission" date="2020-09" db="EMBL/GenBank/DDBJ databases">
        <authorList>
            <person name="Sun Q."/>
            <person name="Sedlacek I."/>
        </authorList>
    </citation>
    <scope>NUCLEOTIDE SEQUENCE</scope>
    <source>
        <strain evidence="2">CCM 7897</strain>
    </source>
</reference>
<organism evidence="2 3">
    <name type="scientific">Azorhizobium oxalatiphilum</name>
    <dbReference type="NCBI Taxonomy" id="980631"/>
    <lineage>
        <taxon>Bacteria</taxon>
        <taxon>Pseudomonadati</taxon>
        <taxon>Pseudomonadota</taxon>
        <taxon>Alphaproteobacteria</taxon>
        <taxon>Hyphomicrobiales</taxon>
        <taxon>Xanthobacteraceae</taxon>
        <taxon>Azorhizobium</taxon>
    </lineage>
</organism>
<evidence type="ECO:0000313" key="3">
    <source>
        <dbReference type="Proteomes" id="UP000606044"/>
    </source>
</evidence>
<dbReference type="RefSeq" id="WP_188582417.1">
    <property type="nucleotide sequence ID" value="NZ_BMCT01000007.1"/>
</dbReference>
<dbReference type="Gene3D" id="2.30.30.240">
    <property type="entry name" value="PRC-barrel domain"/>
    <property type="match status" value="1"/>
</dbReference>
<proteinExistence type="predicted"/>